<gene>
    <name evidence="1" type="ORF">H8B09_01095</name>
</gene>
<dbReference type="EMBL" id="JACXZA010000001">
    <property type="protein sequence ID" value="MBD3917334.1"/>
    <property type="molecule type" value="Genomic_DNA"/>
</dbReference>
<organism evidence="1 2">
    <name type="scientific">Paenibacillus terricola</name>
    <dbReference type="NCBI Taxonomy" id="2763503"/>
    <lineage>
        <taxon>Bacteria</taxon>
        <taxon>Bacillati</taxon>
        <taxon>Bacillota</taxon>
        <taxon>Bacilli</taxon>
        <taxon>Bacillales</taxon>
        <taxon>Paenibacillaceae</taxon>
        <taxon>Paenibacillus</taxon>
    </lineage>
</organism>
<evidence type="ECO:0000313" key="1">
    <source>
        <dbReference type="EMBL" id="MBD3917334.1"/>
    </source>
</evidence>
<protein>
    <submittedName>
        <fullName evidence="1">Uncharacterized protein</fullName>
    </submittedName>
</protein>
<name>A0ABR8MMT5_9BACL</name>
<proteinExistence type="predicted"/>
<keyword evidence="2" id="KW-1185">Reference proteome</keyword>
<reference evidence="1 2" key="1">
    <citation type="submission" date="2020-09" db="EMBL/GenBank/DDBJ databases">
        <title>Paenibacillus sp. strain PR3 16S rRNA gene Genome sequencing and assembly.</title>
        <authorList>
            <person name="Kim J."/>
        </authorList>
    </citation>
    <scope>NUCLEOTIDE SEQUENCE [LARGE SCALE GENOMIC DNA]</scope>
    <source>
        <strain evidence="1 2">PR3</strain>
    </source>
</reference>
<dbReference type="Proteomes" id="UP000609346">
    <property type="component" value="Unassembled WGS sequence"/>
</dbReference>
<comment type="caution">
    <text evidence="1">The sequence shown here is derived from an EMBL/GenBank/DDBJ whole genome shotgun (WGS) entry which is preliminary data.</text>
</comment>
<evidence type="ECO:0000313" key="2">
    <source>
        <dbReference type="Proteomes" id="UP000609346"/>
    </source>
</evidence>
<accession>A0ABR8MMT5</accession>
<sequence length="21" mass="2579">MNTEEEIREAFESYRKGTFLQ</sequence>